<keyword evidence="6" id="KW-1133">Transmembrane helix</keyword>
<dbReference type="OrthoDB" id="276989at2759"/>
<dbReference type="Proteomes" id="UP000325081">
    <property type="component" value="Unassembled WGS sequence"/>
</dbReference>
<evidence type="ECO:0000256" key="6">
    <source>
        <dbReference type="ARBA" id="ARBA00022989"/>
    </source>
</evidence>
<feature type="domain" description="EF-hand" evidence="9">
    <location>
        <begin position="261"/>
        <end position="296"/>
    </location>
</feature>
<keyword evidence="7 8" id="KW-0472">Membrane</keyword>
<evidence type="ECO:0000259" key="9">
    <source>
        <dbReference type="PROSITE" id="PS50222"/>
    </source>
</evidence>
<protein>
    <submittedName>
        <fullName evidence="10">Mitochondrial substrate carrier family protein</fullName>
    </submittedName>
</protein>
<reference evidence="11" key="1">
    <citation type="journal article" date="2019" name="Curr. Biol.">
        <title>Genome Sequence of Striga asiatica Provides Insight into the Evolution of Plant Parasitism.</title>
        <authorList>
            <person name="Yoshida S."/>
            <person name="Kim S."/>
            <person name="Wafula E.K."/>
            <person name="Tanskanen J."/>
            <person name="Kim Y.M."/>
            <person name="Honaas L."/>
            <person name="Yang Z."/>
            <person name="Spallek T."/>
            <person name="Conn C.E."/>
            <person name="Ichihashi Y."/>
            <person name="Cheong K."/>
            <person name="Cui S."/>
            <person name="Der J.P."/>
            <person name="Gundlach H."/>
            <person name="Jiao Y."/>
            <person name="Hori C."/>
            <person name="Ishida J.K."/>
            <person name="Kasahara H."/>
            <person name="Kiba T."/>
            <person name="Kim M.S."/>
            <person name="Koo N."/>
            <person name="Laohavisit A."/>
            <person name="Lee Y.H."/>
            <person name="Lumba S."/>
            <person name="McCourt P."/>
            <person name="Mortimer J.C."/>
            <person name="Mutuku J.M."/>
            <person name="Nomura T."/>
            <person name="Sasaki-Sekimoto Y."/>
            <person name="Seto Y."/>
            <person name="Wang Y."/>
            <person name="Wakatake T."/>
            <person name="Sakakibara H."/>
            <person name="Demura T."/>
            <person name="Yamaguchi S."/>
            <person name="Yoneyama K."/>
            <person name="Manabe R.I."/>
            <person name="Nelson D.C."/>
            <person name="Schulman A.H."/>
            <person name="Timko M.P."/>
            <person name="dePamphilis C.W."/>
            <person name="Choi D."/>
            <person name="Shirasu K."/>
        </authorList>
    </citation>
    <scope>NUCLEOTIDE SEQUENCE [LARGE SCALE GENOMIC DNA]</scope>
    <source>
        <strain evidence="11">cv. UVA1</strain>
    </source>
</reference>
<evidence type="ECO:0000256" key="5">
    <source>
        <dbReference type="ARBA" id="ARBA00022737"/>
    </source>
</evidence>
<feature type="repeat" description="Solcar" evidence="8">
    <location>
        <begin position="568"/>
        <end position="653"/>
    </location>
</feature>
<organism evidence="10 11">
    <name type="scientific">Striga asiatica</name>
    <name type="common">Asiatic witchweed</name>
    <name type="synonym">Buchnera asiatica</name>
    <dbReference type="NCBI Taxonomy" id="4170"/>
    <lineage>
        <taxon>Eukaryota</taxon>
        <taxon>Viridiplantae</taxon>
        <taxon>Streptophyta</taxon>
        <taxon>Embryophyta</taxon>
        <taxon>Tracheophyta</taxon>
        <taxon>Spermatophyta</taxon>
        <taxon>Magnoliopsida</taxon>
        <taxon>eudicotyledons</taxon>
        <taxon>Gunneridae</taxon>
        <taxon>Pentapetalae</taxon>
        <taxon>asterids</taxon>
        <taxon>lamiids</taxon>
        <taxon>Lamiales</taxon>
        <taxon>Orobanchaceae</taxon>
        <taxon>Buchnereae</taxon>
        <taxon>Striga</taxon>
    </lineage>
</organism>
<evidence type="ECO:0000313" key="10">
    <source>
        <dbReference type="EMBL" id="GER28306.1"/>
    </source>
</evidence>
<dbReference type="Pfam" id="PF00153">
    <property type="entry name" value="Mito_carr"/>
    <property type="match status" value="2"/>
</dbReference>
<evidence type="ECO:0000256" key="7">
    <source>
        <dbReference type="ARBA" id="ARBA00023136"/>
    </source>
</evidence>
<comment type="similarity">
    <text evidence="2">Belongs to the mitochondrial carrier (TC 2.A.29) family.</text>
</comment>
<keyword evidence="3" id="KW-0813">Transport</keyword>
<gene>
    <name evidence="10" type="ORF">STAS_04084</name>
</gene>
<sequence>MIVMALQGGSNPLDSFFHSVHVVVSYPLESNFRKFAMDFKNCFDGVLKNGDFEQLNVKNKKKKKRRSGQDAVFYDEDGEKGSFRVSAVLGNYYTEKRGNNEHDNFSFFHDWAGKLDSLCNNGEIRPKGLSIEHLKRLIFDQLGRFPMFKVGVQAHEFKDTCYDGSISLDNQFEQTLCSGLWDKEDVFGGFLTNLKFAKVGGVQSSAVEHVPSVKEIGEEESSVDEENVRENVLQKMAKGMLNVPLSDFLKYTEAEGCAIQGHNESSKRFFQELDRDVDGKVTLEDLEIAMEKRKLPKRYAHDFLRRTRSHLFSKSFGWKNFLSLLEKKEPIIRRAYTRLYSGECSKQEKNELLALLENAGYPASEDNGVAISYGQFHNFMLLLPSDQIRDGSRSLKSSVEIPRGSVLKSALAGGLSCALSASIMHPVDTIKLPQYGVHALYRGSIPAIVGQFSSHGLRTGICEASKLVLINVAPGLPLMQVESMSSFCGTFLGTAMRIPCEVLKQRLQAGLFENVGQAIAGTWRQDGVGGFFRGTAATLCREIPFYVAGMGLYAESKKVVQRLIGRELQPWETVAVGALSGGLTAVLTTPIDVIKTRMMIASQGQTGKVSFIVISILRQEGPLGLFKGAVPRFFWVAPLGAMNFSGYELLRKAMG</sequence>
<dbReference type="AlphaFoldDB" id="A0A5A7P709"/>
<feature type="repeat" description="Solcar" evidence="8">
    <location>
        <begin position="477"/>
        <end position="559"/>
    </location>
</feature>
<name>A0A5A7P709_STRAF</name>
<proteinExistence type="inferred from homology"/>
<dbReference type="EMBL" id="BKCP01002447">
    <property type="protein sequence ID" value="GER28306.1"/>
    <property type="molecule type" value="Genomic_DNA"/>
</dbReference>
<keyword evidence="4 8" id="KW-0812">Transmembrane</keyword>
<comment type="subcellular location">
    <subcellularLocation>
        <location evidence="1">Mitochondrion inner membrane</location>
        <topology evidence="1">Multi-pass membrane protein</topology>
    </subcellularLocation>
</comment>
<dbReference type="InterPro" id="IPR002048">
    <property type="entry name" value="EF_hand_dom"/>
</dbReference>
<keyword evidence="5" id="KW-0677">Repeat</keyword>
<dbReference type="PANTHER" id="PTHR45667">
    <property type="entry name" value="S-ADENOSYLMETHIONINE MITOCHONDRIAL CARRIER PROTEIN"/>
    <property type="match status" value="1"/>
</dbReference>
<evidence type="ECO:0000256" key="8">
    <source>
        <dbReference type="PROSITE-ProRule" id="PRU00282"/>
    </source>
</evidence>
<accession>A0A5A7P709</accession>
<dbReference type="SUPFAM" id="SSF47473">
    <property type="entry name" value="EF-hand"/>
    <property type="match status" value="1"/>
</dbReference>
<dbReference type="SUPFAM" id="SSF103506">
    <property type="entry name" value="Mitochondrial carrier"/>
    <property type="match status" value="1"/>
</dbReference>
<evidence type="ECO:0000256" key="4">
    <source>
        <dbReference type="ARBA" id="ARBA00022692"/>
    </source>
</evidence>
<dbReference type="InterPro" id="IPR011992">
    <property type="entry name" value="EF-hand-dom_pair"/>
</dbReference>
<evidence type="ECO:0000313" key="11">
    <source>
        <dbReference type="Proteomes" id="UP000325081"/>
    </source>
</evidence>
<dbReference type="InterPro" id="IPR018108">
    <property type="entry name" value="MCP_transmembrane"/>
</dbReference>
<dbReference type="PROSITE" id="PS50920">
    <property type="entry name" value="SOLCAR"/>
    <property type="match status" value="2"/>
</dbReference>
<dbReference type="GO" id="GO:0005743">
    <property type="term" value="C:mitochondrial inner membrane"/>
    <property type="evidence" value="ECO:0007669"/>
    <property type="project" value="UniProtKB-SubCell"/>
</dbReference>
<dbReference type="FunFam" id="1.50.40.10:FF:000041">
    <property type="entry name" value="Mitochondrial substrate carrier family protein"/>
    <property type="match status" value="1"/>
</dbReference>
<comment type="caution">
    <text evidence="10">The sequence shown here is derived from an EMBL/GenBank/DDBJ whole genome shotgun (WGS) entry which is preliminary data.</text>
</comment>
<dbReference type="Gene3D" id="1.50.40.10">
    <property type="entry name" value="Mitochondrial carrier domain"/>
    <property type="match status" value="1"/>
</dbReference>
<dbReference type="GO" id="GO:0005509">
    <property type="term" value="F:calcium ion binding"/>
    <property type="evidence" value="ECO:0007669"/>
    <property type="project" value="InterPro"/>
</dbReference>
<evidence type="ECO:0000256" key="1">
    <source>
        <dbReference type="ARBA" id="ARBA00004448"/>
    </source>
</evidence>
<keyword evidence="11" id="KW-1185">Reference proteome</keyword>
<evidence type="ECO:0000256" key="2">
    <source>
        <dbReference type="ARBA" id="ARBA00006375"/>
    </source>
</evidence>
<evidence type="ECO:0000256" key="3">
    <source>
        <dbReference type="ARBA" id="ARBA00022448"/>
    </source>
</evidence>
<dbReference type="PROSITE" id="PS50222">
    <property type="entry name" value="EF_HAND_2"/>
    <property type="match status" value="1"/>
</dbReference>
<dbReference type="InterPro" id="IPR023395">
    <property type="entry name" value="MCP_dom_sf"/>
</dbReference>